<evidence type="ECO:0000256" key="2">
    <source>
        <dbReference type="SAM" id="Phobius"/>
    </source>
</evidence>
<keyword evidence="2" id="KW-0472">Membrane</keyword>
<evidence type="ECO:0000313" key="3">
    <source>
        <dbReference type="EMBL" id="GED99981.1"/>
    </source>
</evidence>
<dbReference type="AlphaFoldDB" id="A0A7I9V468"/>
<keyword evidence="4" id="KW-1185">Reference proteome</keyword>
<sequence>MAGPHPGMPPQQPQQPSNGRSPALQNTLRALGILGAVLMAILTVLGWLLDQIEPAIYAVVGVVAAYFAITMGAPVLFIVTGICALGILLYYLLDISLLDMF</sequence>
<dbReference type="EMBL" id="BJOV01000002">
    <property type="protein sequence ID" value="GED99981.1"/>
    <property type="molecule type" value="Genomic_DNA"/>
</dbReference>
<proteinExistence type="predicted"/>
<name>A0A7I9V468_9ACTN</name>
<evidence type="ECO:0000256" key="1">
    <source>
        <dbReference type="SAM" id="MobiDB-lite"/>
    </source>
</evidence>
<accession>A0A7I9V468</accession>
<comment type="caution">
    <text evidence="3">The sequence shown here is derived from an EMBL/GenBank/DDBJ whole genome shotgun (WGS) entry which is preliminary data.</text>
</comment>
<protein>
    <submittedName>
        <fullName evidence="3">Uncharacterized protein</fullName>
    </submittedName>
</protein>
<keyword evidence="2" id="KW-0812">Transmembrane</keyword>
<keyword evidence="2" id="KW-1133">Transmembrane helix</keyword>
<feature type="region of interest" description="Disordered" evidence="1">
    <location>
        <begin position="1"/>
        <end position="22"/>
    </location>
</feature>
<feature type="transmembrane region" description="Helical" evidence="2">
    <location>
        <begin position="30"/>
        <end position="49"/>
    </location>
</feature>
<dbReference type="Proteomes" id="UP000444960">
    <property type="component" value="Unassembled WGS sequence"/>
</dbReference>
<reference evidence="4" key="1">
    <citation type="submission" date="2019-06" db="EMBL/GenBank/DDBJ databases">
        <title>Gordonia isolated from sludge of a wastewater treatment plant.</title>
        <authorList>
            <person name="Tamura T."/>
            <person name="Aoyama K."/>
            <person name="Kang Y."/>
            <person name="Saito S."/>
            <person name="Akiyama N."/>
            <person name="Yazawa K."/>
            <person name="Gonoi T."/>
            <person name="Mikami Y."/>
        </authorList>
    </citation>
    <scope>NUCLEOTIDE SEQUENCE [LARGE SCALE GENOMIC DNA]</scope>
    <source>
        <strain evidence="4">NBRC 107696</strain>
    </source>
</reference>
<feature type="transmembrane region" description="Helical" evidence="2">
    <location>
        <begin position="54"/>
        <end position="69"/>
    </location>
</feature>
<evidence type="ECO:0000313" key="4">
    <source>
        <dbReference type="Proteomes" id="UP000444960"/>
    </source>
</evidence>
<gene>
    <name evidence="3" type="ORF">nbrc107696_04280</name>
</gene>
<feature type="compositionally biased region" description="Pro residues" evidence="1">
    <location>
        <begin position="1"/>
        <end position="13"/>
    </location>
</feature>
<organism evidence="3 4">
    <name type="scientific">Gordonia spumicola</name>
    <dbReference type="NCBI Taxonomy" id="589161"/>
    <lineage>
        <taxon>Bacteria</taxon>
        <taxon>Bacillati</taxon>
        <taxon>Actinomycetota</taxon>
        <taxon>Actinomycetes</taxon>
        <taxon>Mycobacteriales</taxon>
        <taxon>Gordoniaceae</taxon>
        <taxon>Gordonia</taxon>
    </lineage>
</organism>